<dbReference type="AlphaFoldDB" id="A0A1H2AY72"/>
<feature type="domain" description="Thioredoxin" evidence="6">
    <location>
        <begin position="60"/>
        <end position="222"/>
    </location>
</feature>
<keyword evidence="4" id="KW-1015">Disulfide bond</keyword>
<evidence type="ECO:0000256" key="4">
    <source>
        <dbReference type="PIRSR" id="PIRSR603782-2"/>
    </source>
</evidence>
<keyword evidence="5" id="KW-0472">Membrane</keyword>
<dbReference type="Pfam" id="PF02630">
    <property type="entry name" value="SCO1-SenC"/>
    <property type="match status" value="1"/>
</dbReference>
<evidence type="ECO:0000259" key="6">
    <source>
        <dbReference type="PROSITE" id="PS51352"/>
    </source>
</evidence>
<dbReference type="InterPro" id="IPR003782">
    <property type="entry name" value="SCO1/SenC"/>
</dbReference>
<evidence type="ECO:0000313" key="7">
    <source>
        <dbReference type="EMBL" id="SDT50854.1"/>
    </source>
</evidence>
<feature type="disulfide bond" description="Redox-active" evidence="4">
    <location>
        <begin position="98"/>
        <end position="102"/>
    </location>
</feature>
<dbReference type="STRING" id="652787.SAMN05216490_3795"/>
<feature type="binding site" evidence="3">
    <location>
        <position position="98"/>
    </location>
    <ligand>
        <name>Cu cation</name>
        <dbReference type="ChEBI" id="CHEBI:23378"/>
    </ligand>
</feature>
<dbReference type="EMBL" id="LT629740">
    <property type="protein sequence ID" value="SDT50854.1"/>
    <property type="molecule type" value="Genomic_DNA"/>
</dbReference>
<evidence type="ECO:0000256" key="5">
    <source>
        <dbReference type="SAM" id="Phobius"/>
    </source>
</evidence>
<dbReference type="Proteomes" id="UP000199679">
    <property type="component" value="Chromosome I"/>
</dbReference>
<evidence type="ECO:0000313" key="8">
    <source>
        <dbReference type="Proteomes" id="UP000199679"/>
    </source>
</evidence>
<accession>A0A1H2AY72</accession>
<keyword evidence="5" id="KW-0812">Transmembrane</keyword>
<organism evidence="7 8">
    <name type="scientific">Mucilaginibacter mallensis</name>
    <dbReference type="NCBI Taxonomy" id="652787"/>
    <lineage>
        <taxon>Bacteria</taxon>
        <taxon>Pseudomonadati</taxon>
        <taxon>Bacteroidota</taxon>
        <taxon>Sphingobacteriia</taxon>
        <taxon>Sphingobacteriales</taxon>
        <taxon>Sphingobacteriaceae</taxon>
        <taxon>Mucilaginibacter</taxon>
    </lineage>
</organism>
<feature type="binding site" evidence="3">
    <location>
        <position position="102"/>
    </location>
    <ligand>
        <name>Cu cation</name>
        <dbReference type="ChEBI" id="CHEBI:23378"/>
    </ligand>
</feature>
<dbReference type="PANTHER" id="PTHR12151">
    <property type="entry name" value="ELECTRON TRANSPORT PROTIN SCO1/SENC FAMILY MEMBER"/>
    <property type="match status" value="1"/>
</dbReference>
<dbReference type="OrthoDB" id="9811998at2"/>
<dbReference type="SUPFAM" id="SSF52833">
    <property type="entry name" value="Thioredoxin-like"/>
    <property type="match status" value="1"/>
</dbReference>
<dbReference type="PANTHER" id="PTHR12151:SF25">
    <property type="entry name" value="LINALOOL DEHYDRATASE_ISOMERASE DOMAIN-CONTAINING PROTEIN"/>
    <property type="match status" value="1"/>
</dbReference>
<dbReference type="InterPro" id="IPR013766">
    <property type="entry name" value="Thioredoxin_domain"/>
</dbReference>
<dbReference type="GO" id="GO:0046872">
    <property type="term" value="F:metal ion binding"/>
    <property type="evidence" value="ECO:0007669"/>
    <property type="project" value="UniProtKB-KW"/>
</dbReference>
<protein>
    <submittedName>
        <fullName evidence="7">Protein SCO1/2</fullName>
    </submittedName>
</protein>
<evidence type="ECO:0000256" key="1">
    <source>
        <dbReference type="ARBA" id="ARBA00010996"/>
    </source>
</evidence>
<evidence type="ECO:0000256" key="2">
    <source>
        <dbReference type="ARBA" id="ARBA00023008"/>
    </source>
</evidence>
<dbReference type="RefSeq" id="WP_091376550.1">
    <property type="nucleotide sequence ID" value="NZ_LT629740.1"/>
</dbReference>
<feature type="transmembrane region" description="Helical" evidence="5">
    <location>
        <begin position="6"/>
        <end position="27"/>
    </location>
</feature>
<dbReference type="PROSITE" id="PS51352">
    <property type="entry name" value="THIOREDOXIN_2"/>
    <property type="match status" value="1"/>
</dbReference>
<name>A0A1H2AY72_MUCMA</name>
<keyword evidence="2 3" id="KW-0186">Copper</keyword>
<proteinExistence type="inferred from homology"/>
<keyword evidence="8" id="KW-1185">Reference proteome</keyword>
<dbReference type="InterPro" id="IPR036249">
    <property type="entry name" value="Thioredoxin-like_sf"/>
</dbReference>
<comment type="similarity">
    <text evidence="1">Belongs to the SCO1/2 family.</text>
</comment>
<evidence type="ECO:0000256" key="3">
    <source>
        <dbReference type="PIRSR" id="PIRSR603782-1"/>
    </source>
</evidence>
<dbReference type="CDD" id="cd02968">
    <property type="entry name" value="SCO"/>
    <property type="match status" value="1"/>
</dbReference>
<keyword evidence="5" id="KW-1133">Transmembrane helix</keyword>
<reference evidence="7 8" key="1">
    <citation type="submission" date="2016-10" db="EMBL/GenBank/DDBJ databases">
        <authorList>
            <person name="de Groot N.N."/>
        </authorList>
    </citation>
    <scope>NUCLEOTIDE SEQUENCE [LARGE SCALE GENOMIC DNA]</scope>
    <source>
        <strain evidence="7 8">MP1X4</strain>
    </source>
</reference>
<sequence>MSKTNILKKIIILALILALPGFLYYLLTVKGKNRYQPLPFFGPKELAKTTHKVKGVDTPDTLYHTLSDFNLKDQDNNPVSFKTFEGKIFVVNFFYTHCPTICAEMNKNISVLANGYAKNKMIDFVSITVDPQRDSATVLKQYAEKLNAPAGKWLFLTGDTSTIYPLARNGFLVNALKVTNDDFIYSDKIILIDQAKRIRGYYSGTDPDDVTRLDNEIKVLVSEVLRSKDKAMY</sequence>
<gene>
    <name evidence="7" type="ORF">SAMN05216490_3795</name>
</gene>
<keyword evidence="3" id="KW-0479">Metal-binding</keyword>
<dbReference type="Gene3D" id="3.40.30.10">
    <property type="entry name" value="Glutaredoxin"/>
    <property type="match status" value="1"/>
</dbReference>